<feature type="signal peptide" evidence="7">
    <location>
        <begin position="1"/>
        <end position="24"/>
    </location>
</feature>
<protein>
    <recommendedName>
        <fullName evidence="2">glycerophosphodiester phosphodiesterase</fullName>
        <ecNumber evidence="2">3.1.4.46</ecNumber>
    </recommendedName>
</protein>
<comment type="catalytic activity">
    <reaction evidence="6">
        <text>a sn-glycero-3-phosphodiester + H2O = an alcohol + sn-glycerol 3-phosphate + H(+)</text>
        <dbReference type="Rhea" id="RHEA:12969"/>
        <dbReference type="ChEBI" id="CHEBI:15377"/>
        <dbReference type="ChEBI" id="CHEBI:15378"/>
        <dbReference type="ChEBI" id="CHEBI:30879"/>
        <dbReference type="ChEBI" id="CHEBI:57597"/>
        <dbReference type="ChEBI" id="CHEBI:83408"/>
        <dbReference type="EC" id="3.1.4.46"/>
    </reaction>
</comment>
<name>A0A9W6I8N2_9ACTN</name>
<evidence type="ECO:0000256" key="3">
    <source>
        <dbReference type="ARBA" id="ARBA00022729"/>
    </source>
</evidence>
<keyword evidence="4" id="KW-0319">Glycerol metabolism</keyword>
<dbReference type="GO" id="GO:0042597">
    <property type="term" value="C:periplasmic space"/>
    <property type="evidence" value="ECO:0007669"/>
    <property type="project" value="TreeGrafter"/>
</dbReference>
<evidence type="ECO:0000313" key="9">
    <source>
        <dbReference type="EMBL" id="GLK13792.1"/>
    </source>
</evidence>
<sequence length="387" mass="42383">MVGKVSAGVLAVLVGAGLGGPAEAVTFDVSPSAGVTSVPRMCGDREPIVIAHRGASAFRPEHTLSAYEAAIRMGADYIEPDLVSTKDHVLVARHENELSLTTDVRDHLEFADRRTTKTINGRRRTGWFTEDFTLDELRTLRARERFPMLRPGNTVYDGLEPIPTLDEVITLAQRNGVGVHAETKHPSHFASIGLPLEEPLLESLRRHGWDSPCAPVFVQSFETGNLRRMRSATRVRLIQLIDGEGRPYDLTKAGEPRTYDDMVTPAGLEEIASYADGVGVVIARIVPTGPDGKLGAPTSLVRDAHQRGLQVHVATVRDENTHLPVEYRRGDPAERGYQRAAGDVAGWLEHLYRLGVDGVFADDPDIARATRDRLLADGRLLSDGRDD</sequence>
<dbReference type="GO" id="GO:0006629">
    <property type="term" value="P:lipid metabolic process"/>
    <property type="evidence" value="ECO:0007669"/>
    <property type="project" value="InterPro"/>
</dbReference>
<proteinExistence type="inferred from homology"/>
<evidence type="ECO:0000313" key="10">
    <source>
        <dbReference type="Proteomes" id="UP001143474"/>
    </source>
</evidence>
<dbReference type="AlphaFoldDB" id="A0A9W6I8N2"/>
<evidence type="ECO:0000259" key="8">
    <source>
        <dbReference type="PROSITE" id="PS51704"/>
    </source>
</evidence>
<feature type="domain" description="GP-PDE" evidence="8">
    <location>
        <begin position="47"/>
        <end position="371"/>
    </location>
</feature>
<feature type="chain" id="PRO_5040874634" description="glycerophosphodiester phosphodiesterase" evidence="7">
    <location>
        <begin position="25"/>
        <end position="387"/>
    </location>
</feature>
<reference evidence="9" key="2">
    <citation type="submission" date="2023-01" db="EMBL/GenBank/DDBJ databases">
        <authorList>
            <person name="Sun Q."/>
            <person name="Evtushenko L."/>
        </authorList>
    </citation>
    <scope>NUCLEOTIDE SEQUENCE</scope>
    <source>
        <strain evidence="9">VKM Ac-2007</strain>
    </source>
</reference>
<reference evidence="9" key="1">
    <citation type="journal article" date="2014" name="Int. J. Syst. Evol. Microbiol.">
        <title>Complete genome sequence of Corynebacterium casei LMG S-19264T (=DSM 44701T), isolated from a smear-ripened cheese.</title>
        <authorList>
            <consortium name="US DOE Joint Genome Institute (JGI-PGF)"/>
            <person name="Walter F."/>
            <person name="Albersmeier A."/>
            <person name="Kalinowski J."/>
            <person name="Ruckert C."/>
        </authorList>
    </citation>
    <scope>NUCLEOTIDE SEQUENCE</scope>
    <source>
        <strain evidence="9">VKM Ac-2007</strain>
    </source>
</reference>
<comment type="similarity">
    <text evidence="1">Belongs to the glycerophosphoryl diester phosphodiesterase family.</text>
</comment>
<gene>
    <name evidence="9" type="primary">glpQ</name>
    <name evidence="9" type="ORF">GCM10017600_72030</name>
</gene>
<organism evidence="9 10">
    <name type="scientific">Streptosporangium carneum</name>
    <dbReference type="NCBI Taxonomy" id="47481"/>
    <lineage>
        <taxon>Bacteria</taxon>
        <taxon>Bacillati</taxon>
        <taxon>Actinomycetota</taxon>
        <taxon>Actinomycetes</taxon>
        <taxon>Streptosporangiales</taxon>
        <taxon>Streptosporangiaceae</taxon>
        <taxon>Streptosporangium</taxon>
    </lineage>
</organism>
<dbReference type="Pfam" id="PF03009">
    <property type="entry name" value="GDPD"/>
    <property type="match status" value="1"/>
</dbReference>
<dbReference type="SUPFAM" id="SSF51695">
    <property type="entry name" value="PLC-like phosphodiesterases"/>
    <property type="match status" value="1"/>
</dbReference>
<dbReference type="PROSITE" id="PS51704">
    <property type="entry name" value="GP_PDE"/>
    <property type="match status" value="1"/>
</dbReference>
<dbReference type="PANTHER" id="PTHR43620">
    <property type="entry name" value="GLYCEROPHOSPHORYL DIESTER PHOSPHODIESTERASE"/>
    <property type="match status" value="1"/>
</dbReference>
<evidence type="ECO:0000256" key="2">
    <source>
        <dbReference type="ARBA" id="ARBA00012247"/>
    </source>
</evidence>
<evidence type="ECO:0000256" key="7">
    <source>
        <dbReference type="SAM" id="SignalP"/>
    </source>
</evidence>
<evidence type="ECO:0000256" key="1">
    <source>
        <dbReference type="ARBA" id="ARBA00007277"/>
    </source>
</evidence>
<keyword evidence="5" id="KW-0378">Hydrolase</keyword>
<accession>A0A9W6I8N2</accession>
<dbReference type="Gene3D" id="3.20.20.190">
    <property type="entry name" value="Phosphatidylinositol (PI) phosphodiesterase"/>
    <property type="match status" value="1"/>
</dbReference>
<dbReference type="InterPro" id="IPR030395">
    <property type="entry name" value="GP_PDE_dom"/>
</dbReference>
<evidence type="ECO:0000256" key="6">
    <source>
        <dbReference type="ARBA" id="ARBA00047512"/>
    </source>
</evidence>
<comment type="caution">
    <text evidence="9">The sequence shown here is derived from an EMBL/GenBank/DDBJ whole genome shotgun (WGS) entry which is preliminary data.</text>
</comment>
<dbReference type="EMBL" id="BSEV01000025">
    <property type="protein sequence ID" value="GLK13792.1"/>
    <property type="molecule type" value="Genomic_DNA"/>
</dbReference>
<dbReference type="GO" id="GO:0008889">
    <property type="term" value="F:glycerophosphodiester phosphodiesterase activity"/>
    <property type="evidence" value="ECO:0007669"/>
    <property type="project" value="UniProtKB-EC"/>
</dbReference>
<evidence type="ECO:0000256" key="4">
    <source>
        <dbReference type="ARBA" id="ARBA00022798"/>
    </source>
</evidence>
<keyword evidence="3 7" id="KW-0732">Signal</keyword>
<dbReference type="Proteomes" id="UP001143474">
    <property type="component" value="Unassembled WGS sequence"/>
</dbReference>
<dbReference type="InterPro" id="IPR017946">
    <property type="entry name" value="PLC-like_Pdiesterase_TIM-brl"/>
</dbReference>
<dbReference type="GO" id="GO:0006071">
    <property type="term" value="P:glycerol metabolic process"/>
    <property type="evidence" value="ECO:0007669"/>
    <property type="project" value="UniProtKB-KW"/>
</dbReference>
<dbReference type="PANTHER" id="PTHR43620:SF7">
    <property type="entry name" value="GLYCEROPHOSPHODIESTER PHOSPHODIESTERASE GDPD5-RELATED"/>
    <property type="match status" value="1"/>
</dbReference>
<dbReference type="CDD" id="cd08602">
    <property type="entry name" value="GDPD_ScGlpQ1_like"/>
    <property type="match status" value="1"/>
</dbReference>
<keyword evidence="10" id="KW-1185">Reference proteome</keyword>
<dbReference type="EC" id="3.1.4.46" evidence="2"/>
<evidence type="ECO:0000256" key="5">
    <source>
        <dbReference type="ARBA" id="ARBA00022801"/>
    </source>
</evidence>